<evidence type="ECO:0000313" key="3">
    <source>
        <dbReference type="Proteomes" id="UP000093514"/>
    </source>
</evidence>
<feature type="transmembrane region" description="Helical" evidence="1">
    <location>
        <begin position="95"/>
        <end position="117"/>
    </location>
</feature>
<organism evidence="2 3">
    <name type="scientific">Orenia metallireducens</name>
    <dbReference type="NCBI Taxonomy" id="1413210"/>
    <lineage>
        <taxon>Bacteria</taxon>
        <taxon>Bacillati</taxon>
        <taxon>Bacillota</taxon>
        <taxon>Clostridia</taxon>
        <taxon>Halanaerobiales</taxon>
        <taxon>Halobacteroidaceae</taxon>
        <taxon>Orenia</taxon>
    </lineage>
</organism>
<dbReference type="EMBL" id="LWDV01000009">
    <property type="protein sequence ID" value="OCL26449.1"/>
    <property type="molecule type" value="Genomic_DNA"/>
</dbReference>
<proteinExistence type="predicted"/>
<dbReference type="InterPro" id="IPR021279">
    <property type="entry name" value="DUF2721"/>
</dbReference>
<keyword evidence="1" id="KW-0812">Transmembrane</keyword>
<feature type="transmembrane region" description="Helical" evidence="1">
    <location>
        <begin position="6"/>
        <end position="24"/>
    </location>
</feature>
<reference evidence="3" key="1">
    <citation type="submission" date="2016-07" db="EMBL/GenBank/DDBJ databases">
        <authorList>
            <person name="Florea S."/>
            <person name="Webb J.S."/>
            <person name="Jaromczyk J."/>
            <person name="Schardl C.L."/>
        </authorList>
    </citation>
    <scope>NUCLEOTIDE SEQUENCE [LARGE SCALE GENOMIC DNA]</scope>
    <source>
        <strain evidence="3">Z6</strain>
    </source>
</reference>
<sequence length="145" mass="16441">MKFTLTTPALIFSTISLLLLAYTNRFSILASLIRDLHDKAKEKGEKDYIIKSQLSSLKKRVRLIRNMQFLAILSLFFCVFSMFLLFLNQNLAGEVVFAIGLGLLMFSLILSAIEINISVHALNIQLSESVKNEALMDKEQIKLNN</sequence>
<keyword evidence="1" id="KW-1133">Transmembrane helix</keyword>
<comment type="caution">
    <text evidence="2">The sequence shown here is derived from an EMBL/GenBank/DDBJ whole genome shotgun (WGS) entry which is preliminary data.</text>
</comment>
<dbReference type="OrthoDB" id="9813525at2"/>
<feature type="transmembrane region" description="Helical" evidence="1">
    <location>
        <begin position="69"/>
        <end position="89"/>
    </location>
</feature>
<dbReference type="Pfam" id="PF11026">
    <property type="entry name" value="DUF2721"/>
    <property type="match status" value="1"/>
</dbReference>
<keyword evidence="1" id="KW-0472">Membrane</keyword>
<evidence type="ECO:0000256" key="1">
    <source>
        <dbReference type="SAM" id="Phobius"/>
    </source>
</evidence>
<dbReference type="RefSeq" id="WP_068718291.1">
    <property type="nucleotide sequence ID" value="NZ_LWDV01000009.1"/>
</dbReference>
<name>A0A1C0A864_9FIRM</name>
<accession>A0A1C0A864</accession>
<reference evidence="2 3" key="2">
    <citation type="submission" date="2016-08" db="EMBL/GenBank/DDBJ databases">
        <title>Orenia metallireducens sp. nov. strain Z6, a Novel Metal-reducing Firmicute from the Deep Subsurface.</title>
        <authorList>
            <person name="Maxim B.I."/>
            <person name="Kenneth K."/>
            <person name="Flynn T.M."/>
            <person name="Oloughlin E.J."/>
            <person name="Locke R.A."/>
            <person name="Weber J.R."/>
            <person name="Egan S.M."/>
            <person name="Mackie R.I."/>
            <person name="Cann I.K."/>
        </authorList>
    </citation>
    <scope>NUCLEOTIDE SEQUENCE [LARGE SCALE GENOMIC DNA]</scope>
    <source>
        <strain evidence="2 3">Z6</strain>
    </source>
</reference>
<keyword evidence="3" id="KW-1185">Reference proteome</keyword>
<dbReference type="AlphaFoldDB" id="A0A1C0A864"/>
<protein>
    <submittedName>
        <fullName evidence="2">II family cellulose-binding protein</fullName>
    </submittedName>
</protein>
<dbReference type="Proteomes" id="UP000093514">
    <property type="component" value="Unassembled WGS sequence"/>
</dbReference>
<gene>
    <name evidence="2" type="ORF">U472_10635</name>
</gene>
<evidence type="ECO:0000313" key="2">
    <source>
        <dbReference type="EMBL" id="OCL26449.1"/>
    </source>
</evidence>